<reference evidence="11 12" key="1">
    <citation type="submission" date="2024-07" db="EMBL/GenBank/DDBJ databases">
        <title>Chromosome-level genome assembly of the water stick insect Ranatra chinensis (Heteroptera: Nepidae).</title>
        <authorList>
            <person name="Liu X."/>
        </authorList>
    </citation>
    <scope>NUCLEOTIDE SEQUENCE [LARGE SCALE GENOMIC DNA]</scope>
    <source>
        <strain evidence="11">Cailab_2021Rc</strain>
        <tissue evidence="11">Muscle</tissue>
    </source>
</reference>
<name>A0ABD0YLU0_9HEMI</name>
<evidence type="ECO:0000256" key="5">
    <source>
        <dbReference type="ARBA" id="ARBA00022801"/>
    </source>
</evidence>
<dbReference type="Pfam" id="PF01067">
    <property type="entry name" value="Calpain_III"/>
    <property type="match status" value="1"/>
</dbReference>
<dbReference type="PRINTS" id="PR00704">
    <property type="entry name" value="CALPAIN"/>
</dbReference>
<comment type="caution">
    <text evidence="11">The sequence shown here is derived from an EMBL/GenBank/DDBJ whole genome shotgun (WGS) entry which is preliminary data.</text>
</comment>
<evidence type="ECO:0000256" key="6">
    <source>
        <dbReference type="ARBA" id="ARBA00022807"/>
    </source>
</evidence>
<evidence type="ECO:0000313" key="11">
    <source>
        <dbReference type="EMBL" id="KAL1124152.1"/>
    </source>
</evidence>
<keyword evidence="12" id="KW-1185">Reference proteome</keyword>
<keyword evidence="7" id="KW-0106">Calcium</keyword>
<dbReference type="Pfam" id="PF00648">
    <property type="entry name" value="Peptidase_C2"/>
    <property type="match status" value="1"/>
</dbReference>
<dbReference type="CDD" id="cd00214">
    <property type="entry name" value="Calpain_III"/>
    <property type="match status" value="1"/>
</dbReference>
<dbReference type="PROSITE" id="PS50203">
    <property type="entry name" value="CALPAIN_CAT"/>
    <property type="match status" value="1"/>
</dbReference>
<dbReference type="GO" id="GO:0006508">
    <property type="term" value="P:proteolysis"/>
    <property type="evidence" value="ECO:0007669"/>
    <property type="project" value="UniProtKB-KW"/>
</dbReference>
<dbReference type="GO" id="GO:0008234">
    <property type="term" value="F:cysteine-type peptidase activity"/>
    <property type="evidence" value="ECO:0007669"/>
    <property type="project" value="UniProtKB-UniRule"/>
</dbReference>
<organism evidence="11 12">
    <name type="scientific">Ranatra chinensis</name>
    <dbReference type="NCBI Taxonomy" id="642074"/>
    <lineage>
        <taxon>Eukaryota</taxon>
        <taxon>Metazoa</taxon>
        <taxon>Ecdysozoa</taxon>
        <taxon>Arthropoda</taxon>
        <taxon>Hexapoda</taxon>
        <taxon>Insecta</taxon>
        <taxon>Pterygota</taxon>
        <taxon>Neoptera</taxon>
        <taxon>Paraneoptera</taxon>
        <taxon>Hemiptera</taxon>
        <taxon>Heteroptera</taxon>
        <taxon>Panheteroptera</taxon>
        <taxon>Nepomorpha</taxon>
        <taxon>Nepidae</taxon>
        <taxon>Ranatrinae</taxon>
        <taxon>Ranatra</taxon>
    </lineage>
</organism>
<sequence length="473" mass="54019">DFEKLKAECLANGTLFEDPEFPAVGSSLNLSEEIDCQWKRPKEIHSDASFIRKGVSRFDIKQGGLGDCWMLAALTSLTSNEKLFNLVAPNDQSFEENYAGIFHFRFWQYGKWLDVVIDDRLPTKDGELLFMKSSNRREFWSALLEKAYAKVHGSYEALEGGNETEAMEDFTGGVVEVYDIEDNQPPENFYNIMLKAYQRSALMTCSLNADPNVKEARTEEGLVKGHAFSITRVQYVKTRTSKKVPLIRVRNPWGDETEWAGLWSDKSEAWKFLSDETKKEMGFKDREDGEFWIAYKDFVLHFDCVEICYLSPCSLGDAELGANVKKWWQMYYFEGEWVSGATAGGCSNNAETFCYNPQYTINIVEPDDDDGDTCTVIVALMQKNRRRMGIDSHPIGFSVFELPDVDSLSKPLDNEFFQLQDSIMNTTFSDKREVSARLQLTIGTYVIVPATFEPNNDAEFILRVFTGEKSHMK</sequence>
<gene>
    <name evidence="11" type="ORF">AAG570_001922</name>
</gene>
<evidence type="ECO:0000256" key="7">
    <source>
        <dbReference type="ARBA" id="ARBA00022837"/>
    </source>
</evidence>
<evidence type="ECO:0000256" key="3">
    <source>
        <dbReference type="ARBA" id="ARBA00022723"/>
    </source>
</evidence>
<dbReference type="InterPro" id="IPR036213">
    <property type="entry name" value="Calpain_III_sf"/>
</dbReference>
<dbReference type="GO" id="GO:0046872">
    <property type="term" value="F:metal ion binding"/>
    <property type="evidence" value="ECO:0007669"/>
    <property type="project" value="UniProtKB-KW"/>
</dbReference>
<feature type="active site" evidence="8 9">
    <location>
        <position position="68"/>
    </location>
</feature>
<dbReference type="SMART" id="SM00230">
    <property type="entry name" value="CysPc"/>
    <property type="match status" value="1"/>
</dbReference>
<proteinExistence type="inferred from homology"/>
<evidence type="ECO:0000256" key="9">
    <source>
        <dbReference type="PROSITE-ProRule" id="PRU00239"/>
    </source>
</evidence>
<keyword evidence="2 9" id="KW-0645">Protease</keyword>
<dbReference type="PANTHER" id="PTHR10183:SF433">
    <property type="entry name" value="CALPAIN-A-RELATED"/>
    <property type="match status" value="1"/>
</dbReference>
<dbReference type="Proteomes" id="UP001558652">
    <property type="component" value="Unassembled WGS sequence"/>
</dbReference>
<dbReference type="CDD" id="cd00044">
    <property type="entry name" value="CysPc"/>
    <property type="match status" value="1"/>
</dbReference>
<dbReference type="SMART" id="SM00720">
    <property type="entry name" value="calpain_III"/>
    <property type="match status" value="1"/>
</dbReference>
<evidence type="ECO:0000256" key="8">
    <source>
        <dbReference type="PIRSR" id="PIRSR622684-1"/>
    </source>
</evidence>
<dbReference type="InterPro" id="IPR001300">
    <property type="entry name" value="Peptidase_C2_calpain_cat"/>
</dbReference>
<keyword evidence="5 9" id="KW-0378">Hydrolase</keyword>
<evidence type="ECO:0000259" key="10">
    <source>
        <dbReference type="PROSITE" id="PS50203"/>
    </source>
</evidence>
<dbReference type="EMBL" id="JBFDAA010000011">
    <property type="protein sequence ID" value="KAL1124152.1"/>
    <property type="molecule type" value="Genomic_DNA"/>
</dbReference>
<feature type="domain" description="Calpain catalytic" evidence="10">
    <location>
        <begin position="15"/>
        <end position="311"/>
    </location>
</feature>
<dbReference type="PROSITE" id="PS00139">
    <property type="entry name" value="THIOL_PROTEASE_CYS"/>
    <property type="match status" value="1"/>
</dbReference>
<dbReference type="InterPro" id="IPR022683">
    <property type="entry name" value="Calpain_III"/>
</dbReference>
<comment type="similarity">
    <text evidence="1">Belongs to the peptidase C2 family.</text>
</comment>
<keyword evidence="4" id="KW-0677">Repeat</keyword>
<dbReference type="InterPro" id="IPR022684">
    <property type="entry name" value="Calpain_cysteine_protease"/>
</dbReference>
<dbReference type="InterPro" id="IPR033883">
    <property type="entry name" value="C2_III"/>
</dbReference>
<dbReference type="InterPro" id="IPR038765">
    <property type="entry name" value="Papain-like_cys_pep_sf"/>
</dbReference>
<keyword evidence="6 9" id="KW-0788">Thiol protease</keyword>
<dbReference type="Gene3D" id="2.60.120.380">
    <property type="match status" value="1"/>
</dbReference>
<evidence type="ECO:0000313" key="12">
    <source>
        <dbReference type="Proteomes" id="UP001558652"/>
    </source>
</evidence>
<dbReference type="PANTHER" id="PTHR10183">
    <property type="entry name" value="CALPAIN"/>
    <property type="match status" value="1"/>
</dbReference>
<evidence type="ECO:0000256" key="4">
    <source>
        <dbReference type="ARBA" id="ARBA00022737"/>
    </source>
</evidence>
<dbReference type="FunFam" id="2.60.120.380:FF:000001">
    <property type="entry name" value="Calpain-1 catalytic subunit"/>
    <property type="match status" value="1"/>
</dbReference>
<dbReference type="Gene3D" id="3.90.70.10">
    <property type="entry name" value="Cysteine proteinases"/>
    <property type="match status" value="1"/>
</dbReference>
<dbReference type="SUPFAM" id="SSF49758">
    <property type="entry name" value="Calpain large subunit, middle domain (domain III)"/>
    <property type="match status" value="1"/>
</dbReference>
<keyword evidence="3" id="KW-0479">Metal-binding</keyword>
<dbReference type="AlphaFoldDB" id="A0ABD0YLU0"/>
<accession>A0ABD0YLU0</accession>
<feature type="active site" evidence="8 9">
    <location>
        <position position="226"/>
    </location>
</feature>
<dbReference type="InterPro" id="IPR000169">
    <property type="entry name" value="Pept_cys_AS"/>
</dbReference>
<dbReference type="InterPro" id="IPR022682">
    <property type="entry name" value="Calpain_domain_III"/>
</dbReference>
<evidence type="ECO:0000256" key="2">
    <source>
        <dbReference type="ARBA" id="ARBA00022670"/>
    </source>
</evidence>
<dbReference type="SUPFAM" id="SSF54001">
    <property type="entry name" value="Cysteine proteinases"/>
    <property type="match status" value="1"/>
</dbReference>
<feature type="active site" evidence="8 9">
    <location>
        <position position="251"/>
    </location>
</feature>
<evidence type="ECO:0000256" key="1">
    <source>
        <dbReference type="ARBA" id="ARBA00007623"/>
    </source>
</evidence>
<dbReference type="FunFam" id="3.90.70.10:FF:000001">
    <property type="entry name" value="Calpain-1 catalytic subunit"/>
    <property type="match status" value="1"/>
</dbReference>
<feature type="non-terminal residue" evidence="11">
    <location>
        <position position="1"/>
    </location>
</feature>
<protein>
    <recommendedName>
        <fullName evidence="10">Calpain catalytic domain-containing protein</fullName>
    </recommendedName>
</protein>